<dbReference type="AlphaFoldDB" id="A0A3S5EP88"/>
<organism evidence="1 2">
    <name type="scientific">Segatella oris</name>
    <dbReference type="NCBI Taxonomy" id="28135"/>
    <lineage>
        <taxon>Bacteria</taxon>
        <taxon>Pseudomonadati</taxon>
        <taxon>Bacteroidota</taxon>
        <taxon>Bacteroidia</taxon>
        <taxon>Bacteroidales</taxon>
        <taxon>Prevotellaceae</taxon>
        <taxon>Segatella</taxon>
    </lineage>
</organism>
<accession>A0A3S5EP88</accession>
<protein>
    <submittedName>
        <fullName evidence="1">Uncharacterized protein</fullName>
    </submittedName>
</protein>
<evidence type="ECO:0000313" key="1">
    <source>
        <dbReference type="EMBL" id="VEH15165.1"/>
    </source>
</evidence>
<proteinExistence type="predicted"/>
<dbReference type="RefSeq" id="WP_018919966.1">
    <property type="nucleotide sequence ID" value="NZ_LR134384.1"/>
</dbReference>
<reference evidence="1 2" key="1">
    <citation type="submission" date="2018-12" db="EMBL/GenBank/DDBJ databases">
        <authorList>
            <consortium name="Pathogen Informatics"/>
        </authorList>
    </citation>
    <scope>NUCLEOTIDE SEQUENCE [LARGE SCALE GENOMIC DNA]</scope>
    <source>
        <strain evidence="1 2">NCTC13071</strain>
    </source>
</reference>
<dbReference type="KEGG" id="poc:NCTC13071_01160"/>
<gene>
    <name evidence="1" type="ORF">NCTC13071_01160</name>
</gene>
<dbReference type="Proteomes" id="UP000274578">
    <property type="component" value="Chromosome 1"/>
</dbReference>
<evidence type="ECO:0000313" key="2">
    <source>
        <dbReference type="Proteomes" id="UP000274578"/>
    </source>
</evidence>
<dbReference type="GeneID" id="85012010"/>
<name>A0A3S5EP88_9BACT</name>
<dbReference type="EMBL" id="LR134384">
    <property type="protein sequence ID" value="VEH15165.1"/>
    <property type="molecule type" value="Genomic_DNA"/>
</dbReference>
<sequence>MGNYATEIQNIATILKKNRLCSDTSPLTNGYNNGKCNVAKLKFNISNVPRNTKPAVDFLAVILDVAFDEKTGTDIPVTNYFFKVTVEGLDGSNNVKSSWHLDYDSNNGQDYVHPYFHLTWGGDTIKKMNLGNVLLLPTPRISYPPMDIILGIDFVLSNFVKAEIYKKIQSDSQYKAAVKKAQEKLWKPYMLSLAHHWCKNICSNVHLNTITATNFHPTLI</sequence>